<keyword evidence="1" id="KW-1133">Transmembrane helix</keyword>
<keyword evidence="1" id="KW-0472">Membrane</keyword>
<organism evidence="2">
    <name type="scientific">bioreactor metagenome</name>
    <dbReference type="NCBI Taxonomy" id="1076179"/>
    <lineage>
        <taxon>unclassified sequences</taxon>
        <taxon>metagenomes</taxon>
        <taxon>ecological metagenomes</taxon>
    </lineage>
</organism>
<sequence length="768" mass="86268">MFPKKKVYIISAILVASVAITIIAIVKLGGNKEKASHFVSTTCRTLHAVPVDAVGLWIFKSPSVLGDNLISGKHPFSSLLDQQSGLFKIANRLSYLLKSDSKFSFLGKSDLCTSLHYSGKNEVSVLISLNLEHLDTPEEIALLEKLTEGNKGTYREFNGATLYNSSGAIVTIHKDFLLASSSPLLVEASVRHLNSGVSILDNTDFDKIASETEVEDNLLFVNHIQIGKLFSGLSASKYLKHADFVSKFSSWSVMNASFDENQIEFDGTFYNIKGAGNFASSLEWKADGESEAKYIVPHNTFILLSLSPGDLNKDIDKIREYRELSKKLNQQNWDKAKEWLSSSEAEEISFAAIPYGGRLEWVTLIRHAKVNLFKKINRSLFSNGTSLKDTIIRNEYSGLTSELVGSLFLSNKEEFQLLSGEWTILGSEDILKEFSSGRSSKFSMANFIDQTPASASVSPGEVPFSFTVNYTGIQDTISALFKKGISESVRDNLSKRNLGIIQFEIKPFERRSDFKIVFYARNLEKLPIPPVDETETGPAGWQTDSIVKVPEGPFELRNFETGEKEYLVQLKNYRLQLADKDLKGIWAIPFQTPLRGYVEQVDFFNNGKLQMLFASGNMIYLLDRTGRYVNPYPKKVSKLVELGPKIYRSGDSFLVMLLHTDNTIGLYDRECRPVQPWTDIDVEETIKEFPELIDVSGNRYWVLRTRLKTRIYTINGMEVTSVLGNSSLLPTTPVKKSAGHEVEVRRADGVEIRLNLETGEIKKLKKRR</sequence>
<evidence type="ECO:0000256" key="1">
    <source>
        <dbReference type="SAM" id="Phobius"/>
    </source>
</evidence>
<reference evidence="2" key="1">
    <citation type="submission" date="2019-08" db="EMBL/GenBank/DDBJ databases">
        <authorList>
            <person name="Kucharzyk K."/>
            <person name="Murdoch R.W."/>
            <person name="Higgins S."/>
            <person name="Loffler F."/>
        </authorList>
    </citation>
    <scope>NUCLEOTIDE SEQUENCE</scope>
</reference>
<comment type="caution">
    <text evidence="2">The sequence shown here is derived from an EMBL/GenBank/DDBJ whole genome shotgun (WGS) entry which is preliminary data.</text>
</comment>
<feature type="transmembrane region" description="Helical" evidence="1">
    <location>
        <begin position="7"/>
        <end position="26"/>
    </location>
</feature>
<dbReference type="AlphaFoldDB" id="A0A644U396"/>
<protein>
    <submittedName>
        <fullName evidence="2">Uncharacterized protein</fullName>
    </submittedName>
</protein>
<accession>A0A644U396</accession>
<gene>
    <name evidence="2" type="ORF">SDC9_18206</name>
</gene>
<name>A0A644U396_9ZZZZ</name>
<evidence type="ECO:0000313" key="2">
    <source>
        <dbReference type="EMBL" id="MPL72421.1"/>
    </source>
</evidence>
<dbReference type="EMBL" id="VSSQ01000066">
    <property type="protein sequence ID" value="MPL72421.1"/>
    <property type="molecule type" value="Genomic_DNA"/>
</dbReference>
<proteinExistence type="predicted"/>
<keyword evidence="1" id="KW-0812">Transmembrane</keyword>